<gene>
    <name evidence="3" type="ORF">HPB48_022829</name>
</gene>
<keyword evidence="4" id="KW-1185">Reference proteome</keyword>
<accession>A0A9J6H1T4</accession>
<dbReference type="AlphaFoldDB" id="A0A9J6H1T4"/>
<evidence type="ECO:0000256" key="1">
    <source>
        <dbReference type="SAM" id="MobiDB-lite"/>
    </source>
</evidence>
<dbReference type="Gene3D" id="2.10.25.10">
    <property type="entry name" value="Laminin"/>
    <property type="match status" value="1"/>
</dbReference>
<proteinExistence type="predicted"/>
<evidence type="ECO:0000313" key="3">
    <source>
        <dbReference type="EMBL" id="KAH9380692.1"/>
    </source>
</evidence>
<feature type="compositionally biased region" description="Basic residues" evidence="1">
    <location>
        <begin position="1"/>
        <end position="16"/>
    </location>
</feature>
<sequence>MTAARKKVRSAKKRSHLGFQKATPTQHRETEIEDQVEEPRRPPGIAVRKTVAEARNPRKMIPQKPIEKKIPAIEGGVEVEADTSDLFWMNLVLWELRECTMLRTMYQGYLRNSWGECISLAECDHCSDKHHLNMDYHLCESPCPIVCNQPVDENCANMCFKECACRPGYISAYVPKTAQAAVENALVPTRGTRDVYVAAFPVASKGVTGTAVTNAWAEVACASVVMLLCNGGRWYAFAKTSVPNAARSVLRETKFTCTASPSAHGLAIIRNPADAGGRAMAKGAPASLDML</sequence>
<dbReference type="Pfam" id="PF01826">
    <property type="entry name" value="TIL"/>
    <property type="match status" value="1"/>
</dbReference>
<evidence type="ECO:0000259" key="2">
    <source>
        <dbReference type="Pfam" id="PF01826"/>
    </source>
</evidence>
<dbReference type="VEuPathDB" id="VectorBase:HLOH_044310"/>
<dbReference type="EMBL" id="JABSTR010000010">
    <property type="protein sequence ID" value="KAH9380692.1"/>
    <property type="molecule type" value="Genomic_DNA"/>
</dbReference>
<feature type="domain" description="TIL" evidence="2">
    <location>
        <begin position="133"/>
        <end position="171"/>
    </location>
</feature>
<dbReference type="OrthoDB" id="6490888at2759"/>
<comment type="caution">
    <text evidence="3">The sequence shown here is derived from an EMBL/GenBank/DDBJ whole genome shotgun (WGS) entry which is preliminary data.</text>
</comment>
<reference evidence="3 4" key="1">
    <citation type="journal article" date="2020" name="Cell">
        <title>Large-Scale Comparative Analyses of Tick Genomes Elucidate Their Genetic Diversity and Vector Capacities.</title>
        <authorList>
            <consortium name="Tick Genome and Microbiome Consortium (TIGMIC)"/>
            <person name="Jia N."/>
            <person name="Wang J."/>
            <person name="Shi W."/>
            <person name="Du L."/>
            <person name="Sun Y."/>
            <person name="Zhan W."/>
            <person name="Jiang J.F."/>
            <person name="Wang Q."/>
            <person name="Zhang B."/>
            <person name="Ji P."/>
            <person name="Bell-Sakyi L."/>
            <person name="Cui X.M."/>
            <person name="Yuan T.T."/>
            <person name="Jiang B.G."/>
            <person name="Yang W.F."/>
            <person name="Lam T.T."/>
            <person name="Chang Q.C."/>
            <person name="Ding S.J."/>
            <person name="Wang X.J."/>
            <person name="Zhu J.G."/>
            <person name="Ruan X.D."/>
            <person name="Zhao L."/>
            <person name="Wei J.T."/>
            <person name="Ye R.Z."/>
            <person name="Que T.C."/>
            <person name="Du C.H."/>
            <person name="Zhou Y.H."/>
            <person name="Cheng J.X."/>
            <person name="Dai P.F."/>
            <person name="Guo W.B."/>
            <person name="Han X.H."/>
            <person name="Huang E.J."/>
            <person name="Li L.F."/>
            <person name="Wei W."/>
            <person name="Gao Y.C."/>
            <person name="Liu J.Z."/>
            <person name="Shao H.Z."/>
            <person name="Wang X."/>
            <person name="Wang C.C."/>
            <person name="Yang T.C."/>
            <person name="Huo Q.B."/>
            <person name="Li W."/>
            <person name="Chen H.Y."/>
            <person name="Chen S.E."/>
            <person name="Zhou L.G."/>
            <person name="Ni X.B."/>
            <person name="Tian J.H."/>
            <person name="Sheng Y."/>
            <person name="Liu T."/>
            <person name="Pan Y.S."/>
            <person name="Xia L.Y."/>
            <person name="Li J."/>
            <person name="Zhao F."/>
            <person name="Cao W.C."/>
        </authorList>
    </citation>
    <scope>NUCLEOTIDE SEQUENCE [LARGE SCALE GENOMIC DNA]</scope>
    <source>
        <strain evidence="3">HaeL-2018</strain>
    </source>
</reference>
<dbReference type="Proteomes" id="UP000821853">
    <property type="component" value="Chromosome 8"/>
</dbReference>
<organism evidence="3 4">
    <name type="scientific">Haemaphysalis longicornis</name>
    <name type="common">Bush tick</name>
    <dbReference type="NCBI Taxonomy" id="44386"/>
    <lineage>
        <taxon>Eukaryota</taxon>
        <taxon>Metazoa</taxon>
        <taxon>Ecdysozoa</taxon>
        <taxon>Arthropoda</taxon>
        <taxon>Chelicerata</taxon>
        <taxon>Arachnida</taxon>
        <taxon>Acari</taxon>
        <taxon>Parasitiformes</taxon>
        <taxon>Ixodida</taxon>
        <taxon>Ixodoidea</taxon>
        <taxon>Ixodidae</taxon>
        <taxon>Haemaphysalinae</taxon>
        <taxon>Haemaphysalis</taxon>
    </lineage>
</organism>
<evidence type="ECO:0000313" key="4">
    <source>
        <dbReference type="Proteomes" id="UP000821853"/>
    </source>
</evidence>
<dbReference type="CDD" id="cd19941">
    <property type="entry name" value="TIL"/>
    <property type="match status" value="1"/>
</dbReference>
<protein>
    <recommendedName>
        <fullName evidence="2">TIL domain-containing protein</fullName>
    </recommendedName>
</protein>
<dbReference type="InterPro" id="IPR002919">
    <property type="entry name" value="TIL_dom"/>
</dbReference>
<name>A0A9J6H1T4_HAELO</name>
<feature type="region of interest" description="Disordered" evidence="1">
    <location>
        <begin position="1"/>
        <end position="44"/>
    </location>
</feature>